<keyword evidence="1" id="KW-0378">Hydrolase</keyword>
<dbReference type="AlphaFoldDB" id="A0A1M5EY53"/>
<dbReference type="Gene3D" id="3.40.50.1000">
    <property type="entry name" value="HAD superfamily/HAD-like"/>
    <property type="match status" value="1"/>
</dbReference>
<accession>A0A1M5EY53</accession>
<reference evidence="1 2" key="1">
    <citation type="submission" date="2016-11" db="EMBL/GenBank/DDBJ databases">
        <authorList>
            <person name="Jaros S."/>
            <person name="Januszkiewicz K."/>
            <person name="Wedrychowicz H."/>
        </authorList>
    </citation>
    <scope>NUCLEOTIDE SEQUENCE [LARGE SCALE GENOMIC DNA]</scope>
    <source>
        <strain evidence="1 2">DSM 26991</strain>
    </source>
</reference>
<organism evidence="1 2">
    <name type="scientific">Bacteroides luti</name>
    <dbReference type="NCBI Taxonomy" id="1297750"/>
    <lineage>
        <taxon>Bacteria</taxon>
        <taxon>Pseudomonadati</taxon>
        <taxon>Bacteroidota</taxon>
        <taxon>Bacteroidia</taxon>
        <taxon>Bacteroidales</taxon>
        <taxon>Bacteroidaceae</taxon>
        <taxon>Bacteroides</taxon>
    </lineage>
</organism>
<proteinExistence type="predicted"/>
<dbReference type="RefSeq" id="WP_073403112.1">
    <property type="nucleotide sequence ID" value="NZ_FQTV01000015.1"/>
</dbReference>
<dbReference type="PANTHER" id="PTHR43611:SF3">
    <property type="entry name" value="FLAVIN MONONUCLEOTIDE HYDROLASE 1, CHLOROPLATIC"/>
    <property type="match status" value="1"/>
</dbReference>
<dbReference type="STRING" id="1297750.SAMN05444405_11514"/>
<dbReference type="PANTHER" id="PTHR43611">
    <property type="entry name" value="ALPHA-D-GLUCOSE 1-PHOSPHATE PHOSPHATASE"/>
    <property type="match status" value="1"/>
</dbReference>
<name>A0A1M5EY53_9BACE</name>
<protein>
    <submittedName>
        <fullName evidence="1">Putative hydrolase of the HAD superfamily</fullName>
    </submittedName>
</protein>
<dbReference type="InterPro" id="IPR036412">
    <property type="entry name" value="HAD-like_sf"/>
</dbReference>
<dbReference type="SUPFAM" id="SSF56784">
    <property type="entry name" value="HAD-like"/>
    <property type="match status" value="1"/>
</dbReference>
<dbReference type="Pfam" id="PF00702">
    <property type="entry name" value="Hydrolase"/>
    <property type="match status" value="1"/>
</dbReference>
<dbReference type="InterPro" id="IPR023198">
    <property type="entry name" value="PGP-like_dom2"/>
</dbReference>
<dbReference type="GO" id="GO:0016787">
    <property type="term" value="F:hydrolase activity"/>
    <property type="evidence" value="ECO:0007669"/>
    <property type="project" value="UniProtKB-KW"/>
</dbReference>
<evidence type="ECO:0000313" key="2">
    <source>
        <dbReference type="Proteomes" id="UP000184509"/>
    </source>
</evidence>
<dbReference type="OrthoDB" id="9797415at2"/>
<dbReference type="CDD" id="cd02603">
    <property type="entry name" value="HAD_sEH-N_like"/>
    <property type="match status" value="1"/>
</dbReference>
<dbReference type="PRINTS" id="PR00413">
    <property type="entry name" value="HADHALOGNASE"/>
</dbReference>
<dbReference type="InterPro" id="IPR023214">
    <property type="entry name" value="HAD_sf"/>
</dbReference>
<gene>
    <name evidence="1" type="ORF">SAMN05444405_11514</name>
</gene>
<dbReference type="SFLD" id="SFLDG01129">
    <property type="entry name" value="C1.5:_HAD__Beta-PGM__Phosphata"/>
    <property type="match status" value="1"/>
</dbReference>
<dbReference type="InterPro" id="IPR006439">
    <property type="entry name" value="HAD-SF_hydro_IA"/>
</dbReference>
<evidence type="ECO:0000313" key="1">
    <source>
        <dbReference type="EMBL" id="SHF84203.1"/>
    </source>
</evidence>
<dbReference type="SFLD" id="SFLDS00003">
    <property type="entry name" value="Haloacid_Dehalogenase"/>
    <property type="match status" value="1"/>
</dbReference>
<dbReference type="EMBL" id="FQTV01000015">
    <property type="protein sequence ID" value="SHF84203.1"/>
    <property type="molecule type" value="Genomic_DNA"/>
</dbReference>
<sequence length="207" mass="23791">MERIKNIVFDFGGVIVNFSREAAVKKFEEIGVANANDLLDAYHQKGAFLQVEDGTINAEEFRIILSELAGKELTYEQVKEGWLGFMLDVPQYRLEYLLELRKKYKLYILSNTNPYVMSWARSNDFTIAGRPLDDYFDKIYTSYELKAVKPGKTIFELMIKDADMLPGETLFVDDGPANIKMAKELGMMTFQPINGEDWRDDLTALLK</sequence>
<dbReference type="NCBIfam" id="TIGR01509">
    <property type="entry name" value="HAD-SF-IA-v3"/>
    <property type="match status" value="1"/>
</dbReference>
<keyword evidence="2" id="KW-1185">Reference proteome</keyword>
<dbReference type="Gene3D" id="1.10.150.240">
    <property type="entry name" value="Putative phosphatase, domain 2"/>
    <property type="match status" value="1"/>
</dbReference>
<dbReference type="Proteomes" id="UP000184509">
    <property type="component" value="Unassembled WGS sequence"/>
</dbReference>